<accession>A0A7X3ME90</accession>
<comment type="similarity">
    <text evidence="1">Belongs to the FGGY kinase family.</text>
</comment>
<dbReference type="SUPFAM" id="SSF53067">
    <property type="entry name" value="Actin-like ATPase domain"/>
    <property type="match status" value="2"/>
</dbReference>
<dbReference type="Gene3D" id="3.30.420.40">
    <property type="match status" value="2"/>
</dbReference>
<evidence type="ECO:0000256" key="2">
    <source>
        <dbReference type="ARBA" id="ARBA00022679"/>
    </source>
</evidence>
<keyword evidence="7" id="KW-1185">Reference proteome</keyword>
<feature type="domain" description="Carbohydrate kinase FGGY N-terminal" evidence="4">
    <location>
        <begin position="3"/>
        <end position="250"/>
    </location>
</feature>
<dbReference type="Proteomes" id="UP000460412">
    <property type="component" value="Unassembled WGS sequence"/>
</dbReference>
<evidence type="ECO:0000259" key="4">
    <source>
        <dbReference type="Pfam" id="PF00370"/>
    </source>
</evidence>
<keyword evidence="2" id="KW-0808">Transferase</keyword>
<dbReference type="Pfam" id="PF00370">
    <property type="entry name" value="FGGY_N"/>
    <property type="match status" value="1"/>
</dbReference>
<evidence type="ECO:0000256" key="3">
    <source>
        <dbReference type="ARBA" id="ARBA00022777"/>
    </source>
</evidence>
<feature type="domain" description="Carbohydrate kinase FGGY C-terminal" evidence="5">
    <location>
        <begin position="300"/>
        <end position="442"/>
    </location>
</feature>
<gene>
    <name evidence="6" type="ORF">GN277_05390</name>
</gene>
<evidence type="ECO:0000313" key="7">
    <source>
        <dbReference type="Proteomes" id="UP000460412"/>
    </source>
</evidence>
<proteinExistence type="inferred from homology"/>
<reference evidence="6 7" key="1">
    <citation type="submission" date="2019-12" db="EMBL/GenBank/DDBJ databases">
        <title>Sporaefaciens musculi gen. nov., sp. nov., a novel bacterium isolated from the caecum of an obese mouse.</title>
        <authorList>
            <person name="Rasmussen T.S."/>
            <person name="Streidl T."/>
            <person name="Hitch T.C.A."/>
            <person name="Wortmann E."/>
            <person name="Deptula P."/>
            <person name="Hansen M."/>
            <person name="Nielsen D.S."/>
            <person name="Clavel T."/>
            <person name="Vogensen F.K."/>
        </authorList>
    </citation>
    <scope>NUCLEOTIDE SEQUENCE [LARGE SCALE GENOMIC DNA]</scope>
    <source>
        <strain evidence="6 7">WCA-9-b2</strain>
    </source>
</reference>
<name>A0A7X3ME90_9FIRM</name>
<dbReference type="PIRSF" id="PIRSF000538">
    <property type="entry name" value="GlpK"/>
    <property type="match status" value="1"/>
</dbReference>
<dbReference type="CDD" id="cd07802">
    <property type="entry name" value="ASKHA_NBD_FGGY_EcLyxK-like"/>
    <property type="match status" value="1"/>
</dbReference>
<sequence length="513" mass="57003">MKYMLGIDVGTSNVKAVLFDEFGQEICVASKESETINATGNQAEQDMTVIWENVKACVKHVAASRPEVKDSIIGIGVTGQGEGCWLVDGEGKPVQNAILWCDGRAVNEVGEITKEYPKIGRLYHRTTGTPPLLGNQMMLLKWMKENRKEALDRADKMIFCKDWIRYKITGEIKTEITDSLTSLIDVHSGEIALELMKALDIEEYRSYLPEPVRSDEVVGTILDSFADEAGLKRGLPVIAGALDTSATAVGLGAIHEKDVCVILGTTCANEIVLKKEDCDFGAENSRYEKHPLGELYVELQPTLNGTPNIDWILENIAKTKDFNEIDKMVADAPVGCGGVVYHPYISVAGERAPFYHPYARASFFGISQVTTREMLIRAGYEGISMSIRDCLQNVDKNATIFLAGGGAKSPVWAQMIADVLGMKVMIPSGKELGAKGVALMVGVSQGLYRNYEEAVERACTFRHIYEPNPVNTKKYDLLYELYRKVRIHNQEIWDYRHQMNKKIKALSKEEEIS</sequence>
<dbReference type="AlphaFoldDB" id="A0A7X3ME90"/>
<dbReference type="InterPro" id="IPR018485">
    <property type="entry name" value="FGGY_C"/>
</dbReference>
<organism evidence="6 7">
    <name type="scientific">Sporofaciens musculi</name>
    <dbReference type="NCBI Taxonomy" id="2681861"/>
    <lineage>
        <taxon>Bacteria</taxon>
        <taxon>Bacillati</taxon>
        <taxon>Bacillota</taxon>
        <taxon>Clostridia</taxon>
        <taxon>Lachnospirales</taxon>
        <taxon>Lachnospiraceae</taxon>
        <taxon>Sporofaciens</taxon>
    </lineage>
</organism>
<dbReference type="InterPro" id="IPR018484">
    <property type="entry name" value="FGGY_N"/>
</dbReference>
<dbReference type="GO" id="GO:0016301">
    <property type="term" value="F:kinase activity"/>
    <property type="evidence" value="ECO:0007669"/>
    <property type="project" value="UniProtKB-KW"/>
</dbReference>
<dbReference type="PANTHER" id="PTHR43095">
    <property type="entry name" value="SUGAR KINASE"/>
    <property type="match status" value="1"/>
</dbReference>
<protein>
    <submittedName>
        <fullName evidence="6">Carbohydrate kinase</fullName>
    </submittedName>
</protein>
<dbReference type="Pfam" id="PF02782">
    <property type="entry name" value="FGGY_C"/>
    <property type="match status" value="1"/>
</dbReference>
<dbReference type="InterPro" id="IPR000577">
    <property type="entry name" value="Carb_kinase_FGGY"/>
</dbReference>
<evidence type="ECO:0000313" key="6">
    <source>
        <dbReference type="EMBL" id="MXP74835.1"/>
    </source>
</evidence>
<keyword evidence="3 6" id="KW-0418">Kinase</keyword>
<comment type="caution">
    <text evidence="6">The sequence shown here is derived from an EMBL/GenBank/DDBJ whole genome shotgun (WGS) entry which is preliminary data.</text>
</comment>
<evidence type="ECO:0000256" key="1">
    <source>
        <dbReference type="ARBA" id="ARBA00009156"/>
    </source>
</evidence>
<dbReference type="EMBL" id="WUQX01000001">
    <property type="protein sequence ID" value="MXP74835.1"/>
    <property type="molecule type" value="Genomic_DNA"/>
</dbReference>
<dbReference type="GO" id="GO:0005975">
    <property type="term" value="P:carbohydrate metabolic process"/>
    <property type="evidence" value="ECO:0007669"/>
    <property type="project" value="InterPro"/>
</dbReference>
<dbReference type="RefSeq" id="WP_159750167.1">
    <property type="nucleotide sequence ID" value="NZ_CASSPE010000013.1"/>
</dbReference>
<dbReference type="InterPro" id="IPR050406">
    <property type="entry name" value="FGGY_Carb_Kinase"/>
</dbReference>
<dbReference type="PANTHER" id="PTHR43095:SF3">
    <property type="entry name" value="L-XYLULOSE_3-KETO-L-GULONATE KINASE"/>
    <property type="match status" value="1"/>
</dbReference>
<dbReference type="InterPro" id="IPR043129">
    <property type="entry name" value="ATPase_NBD"/>
</dbReference>
<evidence type="ECO:0000259" key="5">
    <source>
        <dbReference type="Pfam" id="PF02782"/>
    </source>
</evidence>